<accession>A0A8C9CN91</accession>
<dbReference type="PROSITE" id="PS01357">
    <property type="entry name" value="ZF_ZZ_1"/>
    <property type="match status" value="1"/>
</dbReference>
<keyword evidence="5" id="KW-0677">Repeat</keyword>
<dbReference type="InterPro" id="IPR000433">
    <property type="entry name" value="Znf_ZZ"/>
</dbReference>
<evidence type="ECO:0000256" key="5">
    <source>
        <dbReference type="ARBA" id="ARBA00022737"/>
    </source>
</evidence>
<dbReference type="InterPro" id="IPR043145">
    <property type="entry name" value="Znf_ZZ_sf"/>
</dbReference>
<dbReference type="Pfam" id="PF09069">
    <property type="entry name" value="EF-hand_3"/>
    <property type="match status" value="1"/>
</dbReference>
<dbReference type="GO" id="GO:0003779">
    <property type="term" value="F:actin binding"/>
    <property type="evidence" value="ECO:0007669"/>
    <property type="project" value="UniProtKB-KW"/>
</dbReference>
<keyword evidence="2" id="KW-1003">Cell membrane</keyword>
<reference evidence="19" key="1">
    <citation type="submission" date="2019-08" db="EMBL/GenBank/DDBJ databases">
        <title>Phocoena sinus (Vaquita) genome, mPhoSin1, primary haplotype.</title>
        <authorList>
            <person name="Morin P."/>
            <person name="Mountcastle J."/>
            <person name="Fungtammasan C."/>
            <person name="Rhie A."/>
            <person name="Rojas-Bracho L."/>
            <person name="Smith C.R."/>
            <person name="Taylor B.L."/>
            <person name="Gulland F.M.D."/>
            <person name="Musser W."/>
            <person name="Houck M."/>
            <person name="Haase B."/>
            <person name="Paez S."/>
            <person name="Howe K."/>
            <person name="Torrance J."/>
            <person name="Formenti G."/>
            <person name="Phillippy A."/>
            <person name="Ryder O."/>
            <person name="Jarvis E.D."/>
            <person name="Fedrigo O."/>
        </authorList>
    </citation>
    <scope>NUCLEOTIDE SEQUENCE [LARGE SCALE GENOMIC DNA]</scope>
</reference>
<dbReference type="GeneTree" id="ENSGT00940000154342"/>
<keyword evidence="8" id="KW-0770">Synapse</keyword>
<dbReference type="InterPro" id="IPR050774">
    <property type="entry name" value="KCMF1/Dystrophin"/>
</dbReference>
<dbReference type="PROSITE" id="PS50020">
    <property type="entry name" value="WW_DOMAIN_2"/>
    <property type="match status" value="1"/>
</dbReference>
<keyword evidence="15" id="KW-0175">Coiled coil</keyword>
<dbReference type="Gene3D" id="2.20.70.10">
    <property type="match status" value="1"/>
</dbReference>
<dbReference type="PANTHER" id="PTHR12268:SF25">
    <property type="entry name" value="DYSTROPHIN"/>
    <property type="match status" value="1"/>
</dbReference>
<keyword evidence="7" id="KW-0862">Zinc</keyword>
<dbReference type="SMART" id="SM00150">
    <property type="entry name" value="SPEC"/>
    <property type="match status" value="4"/>
</dbReference>
<gene>
    <name evidence="19" type="primary">DMD</name>
</gene>
<keyword evidence="9" id="KW-0472">Membrane</keyword>
<dbReference type="FunFam" id="1.20.58.60:FF:000056">
    <property type="entry name" value="utrophin isoform X1"/>
    <property type="match status" value="1"/>
</dbReference>
<dbReference type="GO" id="GO:0008270">
    <property type="term" value="F:zinc ion binding"/>
    <property type="evidence" value="ECO:0007669"/>
    <property type="project" value="UniProtKB-KW"/>
</dbReference>
<dbReference type="CDD" id="cd00201">
    <property type="entry name" value="WW"/>
    <property type="match status" value="1"/>
</dbReference>
<evidence type="ECO:0000256" key="9">
    <source>
        <dbReference type="ARBA" id="ARBA00023136"/>
    </source>
</evidence>
<dbReference type="GO" id="GO:0005737">
    <property type="term" value="C:cytoplasm"/>
    <property type="evidence" value="ECO:0007669"/>
    <property type="project" value="UniProtKB-ARBA"/>
</dbReference>
<dbReference type="InterPro" id="IPR036020">
    <property type="entry name" value="WW_dom_sf"/>
</dbReference>
<dbReference type="Pfam" id="PF09068">
    <property type="entry name" value="EF-hand_2"/>
    <property type="match status" value="1"/>
</dbReference>
<dbReference type="Gene3D" id="1.10.238.10">
    <property type="entry name" value="EF-hand"/>
    <property type="match status" value="2"/>
</dbReference>
<proteinExistence type="predicted"/>
<dbReference type="PROSITE" id="PS50135">
    <property type="entry name" value="ZF_ZZ_2"/>
    <property type="match status" value="1"/>
</dbReference>
<dbReference type="FunFam" id="1.10.238.10:FF:000023">
    <property type="entry name" value="dystrophin isoform X1"/>
    <property type="match status" value="1"/>
</dbReference>
<dbReference type="Pfam" id="PF00569">
    <property type="entry name" value="ZZ"/>
    <property type="match status" value="1"/>
</dbReference>
<dbReference type="SUPFAM" id="SSF47473">
    <property type="entry name" value="EF-hand"/>
    <property type="match status" value="2"/>
</dbReference>
<evidence type="ECO:0000256" key="1">
    <source>
        <dbReference type="ARBA" id="ARBA00004278"/>
    </source>
</evidence>
<dbReference type="Ensembl" id="ENSPSNT00000028129.1">
    <property type="protein sequence ID" value="ENSPSNP00000025019.1"/>
    <property type="gene ID" value="ENSPSNG00000017181.1"/>
</dbReference>
<feature type="region of interest" description="Disordered" evidence="16">
    <location>
        <begin position="1005"/>
        <end position="1031"/>
    </location>
</feature>
<dbReference type="FunFam" id="1.10.238.10:FF:000008">
    <property type="entry name" value="Dystrophin isoform 2"/>
    <property type="match status" value="1"/>
</dbReference>
<dbReference type="SUPFAM" id="SSF46966">
    <property type="entry name" value="Spectrin repeat"/>
    <property type="match status" value="4"/>
</dbReference>
<dbReference type="InterPro" id="IPR001202">
    <property type="entry name" value="WW_dom"/>
</dbReference>
<keyword evidence="10" id="KW-0628">Postsynaptic cell membrane</keyword>
<dbReference type="Gene3D" id="1.20.58.60">
    <property type="match status" value="4"/>
</dbReference>
<dbReference type="AlphaFoldDB" id="A0A8C9CN91"/>
<dbReference type="SUPFAM" id="SSF57850">
    <property type="entry name" value="RING/U-box"/>
    <property type="match status" value="1"/>
</dbReference>
<dbReference type="InterPro" id="IPR018159">
    <property type="entry name" value="Spectrin/alpha-actinin"/>
</dbReference>
<dbReference type="CDD" id="cd02334">
    <property type="entry name" value="ZZ_dystrophin"/>
    <property type="match status" value="1"/>
</dbReference>
<dbReference type="Proteomes" id="UP000694554">
    <property type="component" value="Chromosome X"/>
</dbReference>
<feature type="region of interest" description="Disordered" evidence="16">
    <location>
        <begin position="1038"/>
        <end position="1057"/>
    </location>
</feature>
<dbReference type="SMART" id="SM00456">
    <property type="entry name" value="WW"/>
    <property type="match status" value="1"/>
</dbReference>
<evidence type="ECO:0000256" key="3">
    <source>
        <dbReference type="ARBA" id="ARBA00022553"/>
    </source>
</evidence>
<organism evidence="19 20">
    <name type="scientific">Phocoena sinus</name>
    <name type="common">Vaquita</name>
    <dbReference type="NCBI Taxonomy" id="42100"/>
    <lineage>
        <taxon>Eukaryota</taxon>
        <taxon>Metazoa</taxon>
        <taxon>Chordata</taxon>
        <taxon>Craniata</taxon>
        <taxon>Vertebrata</taxon>
        <taxon>Euteleostomi</taxon>
        <taxon>Mammalia</taxon>
        <taxon>Eutheria</taxon>
        <taxon>Laurasiatheria</taxon>
        <taxon>Artiodactyla</taxon>
        <taxon>Whippomorpha</taxon>
        <taxon>Cetacea</taxon>
        <taxon>Odontoceti</taxon>
        <taxon>Phocoenidae</taxon>
        <taxon>Phocoena</taxon>
    </lineage>
</organism>
<evidence type="ECO:0000256" key="8">
    <source>
        <dbReference type="ARBA" id="ARBA00023018"/>
    </source>
</evidence>
<evidence type="ECO:0000256" key="16">
    <source>
        <dbReference type="SAM" id="MobiDB-lite"/>
    </source>
</evidence>
<dbReference type="FunFam" id="2.20.70.10:FF:000004">
    <property type="entry name" value="dystrophin isoform X1"/>
    <property type="match status" value="1"/>
</dbReference>
<evidence type="ECO:0000256" key="7">
    <source>
        <dbReference type="ARBA" id="ARBA00022833"/>
    </source>
</evidence>
<evidence type="ECO:0000259" key="17">
    <source>
        <dbReference type="PROSITE" id="PS50020"/>
    </source>
</evidence>
<reference evidence="19" key="3">
    <citation type="submission" date="2025-09" db="UniProtKB">
        <authorList>
            <consortium name="Ensembl"/>
        </authorList>
    </citation>
    <scope>IDENTIFICATION</scope>
</reference>
<feature type="domain" description="WW" evidence="17">
    <location>
        <begin position="472"/>
        <end position="505"/>
    </location>
</feature>
<evidence type="ECO:0000313" key="19">
    <source>
        <dbReference type="Ensembl" id="ENSPSNP00000025019.1"/>
    </source>
</evidence>
<dbReference type="InterPro" id="IPR015154">
    <property type="entry name" value="EF-hand_dom_typ2"/>
</dbReference>
<protein>
    <recommendedName>
        <fullName evidence="13">Dystrophin</fullName>
    </recommendedName>
</protein>
<evidence type="ECO:0000256" key="10">
    <source>
        <dbReference type="ARBA" id="ARBA00023257"/>
    </source>
</evidence>
<dbReference type="Gene3D" id="3.30.60.90">
    <property type="match status" value="1"/>
</dbReference>
<feature type="compositionally biased region" description="Polar residues" evidence="16">
    <location>
        <begin position="1011"/>
        <end position="1030"/>
    </location>
</feature>
<comment type="subcellular location">
    <subcellularLocation>
        <location evidence="1">Cell membrane</location>
        <location evidence="1">Sarcolemma</location>
        <topology evidence="1">Peripheral membrane protein</topology>
        <orientation evidence="1">Cytoplasmic side</orientation>
    </subcellularLocation>
    <subcellularLocation>
        <location evidence="11">Postsynaptic cell membrane</location>
    </subcellularLocation>
</comment>
<keyword evidence="20" id="KW-1185">Reference proteome</keyword>
<evidence type="ECO:0000256" key="14">
    <source>
        <dbReference type="PROSITE-ProRule" id="PRU00228"/>
    </source>
</evidence>
<feature type="region of interest" description="Disordered" evidence="16">
    <location>
        <begin position="932"/>
        <end position="958"/>
    </location>
</feature>
<evidence type="ECO:0000256" key="15">
    <source>
        <dbReference type="SAM" id="Coils"/>
    </source>
</evidence>
<dbReference type="FunFam" id="1.20.58.60:FF:000091">
    <property type="entry name" value="dystrophin isoform X2"/>
    <property type="match status" value="1"/>
</dbReference>
<dbReference type="Pfam" id="PF00397">
    <property type="entry name" value="WW"/>
    <property type="match status" value="1"/>
</dbReference>
<evidence type="ECO:0000256" key="12">
    <source>
        <dbReference type="ARBA" id="ARBA00037032"/>
    </source>
</evidence>
<evidence type="ECO:0000256" key="13">
    <source>
        <dbReference type="ARBA" id="ARBA00040142"/>
    </source>
</evidence>
<dbReference type="CDD" id="cd16246">
    <property type="entry name" value="EFh_DMD"/>
    <property type="match status" value="1"/>
</dbReference>
<comment type="function">
    <text evidence="12">Anchors the extracellular matrix to the cytoskeleton via F-actin. Ligand for dystroglycan. Component of the dystrophin-associated glycoprotein complex which accumulates at the neuromuscular junction (NMJ) and at a variety of synapses in the peripheral and central nervous systems and has a structural function in stabilizing the sarcolemma. Also implicated in signaling events and synaptic transmission.</text>
</comment>
<dbReference type="InterPro" id="IPR002017">
    <property type="entry name" value="Spectrin_repeat"/>
</dbReference>
<evidence type="ECO:0000259" key="18">
    <source>
        <dbReference type="PROSITE" id="PS50135"/>
    </source>
</evidence>
<dbReference type="GO" id="GO:0098794">
    <property type="term" value="C:postsynapse"/>
    <property type="evidence" value="ECO:0007669"/>
    <property type="project" value="UniProtKB-SubCell"/>
</dbReference>
<evidence type="ECO:0000313" key="20">
    <source>
        <dbReference type="Proteomes" id="UP000694554"/>
    </source>
</evidence>
<dbReference type="FunFam" id="3.30.60.90:FF:000001">
    <property type="entry name" value="Dystrophin isoform 2"/>
    <property type="match status" value="1"/>
</dbReference>
<evidence type="ECO:0000256" key="2">
    <source>
        <dbReference type="ARBA" id="ARBA00022475"/>
    </source>
</evidence>
<keyword evidence="4" id="KW-0479">Metal-binding</keyword>
<keyword evidence="6 14" id="KW-0863">Zinc-finger</keyword>
<dbReference type="FunFam" id="1.20.58.60:FF:000029">
    <property type="entry name" value="utrophin isoform X1"/>
    <property type="match status" value="1"/>
</dbReference>
<reference evidence="19" key="2">
    <citation type="submission" date="2025-08" db="UniProtKB">
        <authorList>
            <consortium name="Ensembl"/>
        </authorList>
    </citation>
    <scope>IDENTIFICATION</scope>
</reference>
<dbReference type="PROSITE" id="PS01159">
    <property type="entry name" value="WW_DOMAIN_1"/>
    <property type="match status" value="1"/>
</dbReference>
<dbReference type="InterPro" id="IPR011992">
    <property type="entry name" value="EF-hand-dom_pair"/>
</dbReference>
<feature type="coiled-coil region" evidence="15">
    <location>
        <begin position="43"/>
        <end position="87"/>
    </location>
</feature>
<dbReference type="SUPFAM" id="SSF51045">
    <property type="entry name" value="WW domain"/>
    <property type="match status" value="1"/>
</dbReference>
<keyword evidence="3" id="KW-0597">Phosphoprotein</keyword>
<evidence type="ECO:0000256" key="4">
    <source>
        <dbReference type="ARBA" id="ARBA00022723"/>
    </source>
</evidence>
<dbReference type="InterPro" id="IPR015153">
    <property type="entry name" value="EF-hand_dom_typ1"/>
</dbReference>
<dbReference type="GO" id="GO:0016010">
    <property type="term" value="C:dystrophin-associated glycoprotein complex"/>
    <property type="evidence" value="ECO:0007669"/>
    <property type="project" value="UniProtKB-ARBA"/>
</dbReference>
<feature type="domain" description="ZZ-type" evidence="18">
    <location>
        <begin position="725"/>
        <end position="781"/>
    </location>
</feature>
<dbReference type="GO" id="GO:0005856">
    <property type="term" value="C:cytoskeleton"/>
    <property type="evidence" value="ECO:0007669"/>
    <property type="project" value="UniProtKB-SubCell"/>
</dbReference>
<dbReference type="CDD" id="cd00176">
    <property type="entry name" value="SPEC"/>
    <property type="match status" value="2"/>
</dbReference>
<sequence length="1107" mass="127118">MPSSLLLEVPALADFNRVWTELTDWLSLLDRVIKSQRVMVGDLEDINEMIIKQKATLQDLEQRRPQLEELITAAQNLKNKTSNQEARTVITDRVSERETALEETHRLLQQFPLDLEKFLAWITEAETTANVLQDATHKERLPEDSKGVRELMKQWQDLQGEIEAHTDIYHNLDENGQKILRSLEGSDDAVLLQRRLDNMNFKWSELRKKSLNIRSHLEASSDQWKRLHLSLQELLVWLQLKDDELSRQAPIGGDFPAVQKQNDVHRAFKRELKTKEPVIMSTLETVRIFLTEQPLEGLEKLYQEPRELPPEEKAQNVTRLLRKQAEEVNTEWEKLNLHSADWQRKIDEALERLQELQEATDELELKLRQAEVIKGSWQPVGDLLIDSLQDHLEKVKALRGEIAPLRENVSHINDLARQLTTLGIQLSPYNLSTLEDLNTRWKLLQVAVEDRIRQLHEAHRDFGPASQHFLSTSVQGPWERAISPNKVPYYINHETQTTCWDHPKMTELYQSLADLNNVRFSAYRTAMKLRRLQKALCLDLLSLSAACDALDQHNLKQNDQPMDILQIINCLTTVYDRLQQEHNNLVNVPLCVDMCLNWLLNVYDTGRTGRIRVLSFKTGIISLCKAHLEDKYRYLFKQVASSTGFCDQRRLGLLLHDSIQIPRQLGEVASFGGSNIEPSVRSCFQFANNKPEIEAALFLDWMRLEPQSMVWLPVLHRVAAAETAKHQAKCNICKECPIIGFRYRSLKHFNYDICQSCFFSGRVAKGHKMHYPMVEYCTPTTSGEDVRDFAKVLKNKFRTKRYFAKHPRMGYLPVQTVLEGDNMETPASSPQLSHDDTHSRIEHYASRLAEMENSNGSYLNDSISPNESIDDEHLLIQHYCQSLNQDSPLSQPRSPAQILISLESEERGELERILADLEEENRNLQAEYDRLKQQHEHKGLSPLPSPPEMMPTSPQSPRDAELIAEAKLLRQHKGRLEARMQILEDHNKQLESQLHRLRQLLEQPQAEAKVNGTTASSPSTSLQRSDSSQPMLLRVVGSQTSESMGEEDLLSPPQDTSTGLEEVMEQLNNSFPSSRGHNVGSLFHLADDLGRAMESLVSVMTDEEGAE</sequence>
<evidence type="ECO:0000256" key="6">
    <source>
        <dbReference type="ARBA" id="ARBA00022771"/>
    </source>
</evidence>
<feature type="coiled-coil region" evidence="15">
    <location>
        <begin position="339"/>
        <end position="373"/>
    </location>
</feature>
<dbReference type="Pfam" id="PF00435">
    <property type="entry name" value="Spectrin"/>
    <property type="match status" value="2"/>
</dbReference>
<dbReference type="SMART" id="SM00291">
    <property type="entry name" value="ZnF_ZZ"/>
    <property type="match status" value="1"/>
</dbReference>
<dbReference type="GO" id="GO:0042383">
    <property type="term" value="C:sarcolemma"/>
    <property type="evidence" value="ECO:0007669"/>
    <property type="project" value="UniProtKB-SubCell"/>
</dbReference>
<name>A0A8C9CN91_PHOSS</name>
<dbReference type="FunFam" id="1.20.58.60:FF:000070">
    <property type="entry name" value="utrophin isoform X1"/>
    <property type="match status" value="1"/>
</dbReference>
<dbReference type="PANTHER" id="PTHR12268">
    <property type="entry name" value="E3 UBIQUITIN-PROTEIN LIGASE KCMF1"/>
    <property type="match status" value="1"/>
</dbReference>
<evidence type="ECO:0000256" key="11">
    <source>
        <dbReference type="ARBA" id="ARBA00034100"/>
    </source>
</evidence>